<dbReference type="Proteomes" id="UP000684084">
    <property type="component" value="Unassembled WGS sequence"/>
</dbReference>
<accession>A0A915YQY9</accession>
<comment type="caution">
    <text evidence="1">The sequence shown here is derived from an EMBL/GenBank/DDBJ whole genome shotgun (WGS) entry which is preliminary data.</text>
</comment>
<gene>
    <name evidence="1" type="ORF">CHRIB12_LOCUS1863</name>
</gene>
<dbReference type="VEuPathDB" id="FungiDB:RhiirFUN_000699"/>
<dbReference type="OrthoDB" id="2370938at2759"/>
<sequence>MYENDPNEFVIPHKEPMHKYFSSAPFMTCTYIEFLHQLNLEQKLKSIQQRSIDRFYMKLLNPMSEDQELPQFAQDHAKKLLKEMTSNEVIAFWDSMAEHEKCSTSKEQQVRSNVSFDGSDVTRVQRDEELLDVTPTNKSRLDHESSYSPPLSEMKKLLSLTIDLDDNNEDDEITIIRNVPQLSLNNSNDGNEFVIEDYNVSKLFQQYQNESYKLANSDGLYVETNVHEILSLTSILMLSPNSHSEMMMNIFGLDLLDKISENLKPNKQEFNAEYEAKFRNIIRQSSNISRDNAINSLLGHLAESESRLKENLGFVILDGLKSLPNHKLKSKPSEITLITNYLDYIMKGLFHLPDKYIVEWPNTGLKETKARKIEGRARQPDFLVSAIHQLETSGTLFIGEVTSPAEKENVHKNCNDLIRIGVFMKECIDSALDKGADIKVLGFQCIEYTIDFYAMELNAPGLYIMHHIGQASIPTSVKTLSHFVDEIDTFLTVRSLLQESFGNFNNRLRNPKEQAKKLSFKCETLSTPSFNQLVSKTRNVKRKCSFWFGRF</sequence>
<organism evidence="1 2">
    <name type="scientific">Rhizophagus irregularis</name>
    <dbReference type="NCBI Taxonomy" id="588596"/>
    <lineage>
        <taxon>Eukaryota</taxon>
        <taxon>Fungi</taxon>
        <taxon>Fungi incertae sedis</taxon>
        <taxon>Mucoromycota</taxon>
        <taxon>Glomeromycotina</taxon>
        <taxon>Glomeromycetes</taxon>
        <taxon>Glomerales</taxon>
        <taxon>Glomeraceae</taxon>
        <taxon>Rhizophagus</taxon>
    </lineage>
</organism>
<protein>
    <submittedName>
        <fullName evidence="1">Uncharacterized protein</fullName>
    </submittedName>
</protein>
<proteinExistence type="predicted"/>
<reference evidence="1" key="1">
    <citation type="submission" date="2020-05" db="EMBL/GenBank/DDBJ databases">
        <authorList>
            <person name="Rincon C."/>
            <person name="Sanders R I."/>
            <person name="Robbins C."/>
            <person name="Chaturvedi A."/>
        </authorList>
    </citation>
    <scope>NUCLEOTIDE SEQUENCE</scope>
    <source>
        <strain evidence="1">CHB12</strain>
    </source>
</reference>
<name>A0A915YQY9_9GLOM</name>
<dbReference type="EMBL" id="CAGKOT010000002">
    <property type="protein sequence ID" value="CAB5315483.1"/>
    <property type="molecule type" value="Genomic_DNA"/>
</dbReference>
<evidence type="ECO:0000313" key="1">
    <source>
        <dbReference type="EMBL" id="CAB5315483.1"/>
    </source>
</evidence>
<dbReference type="AlphaFoldDB" id="A0A915YQY9"/>
<evidence type="ECO:0000313" key="2">
    <source>
        <dbReference type="Proteomes" id="UP000684084"/>
    </source>
</evidence>